<dbReference type="Pfam" id="PF00083">
    <property type="entry name" value="Sugar_tr"/>
    <property type="match status" value="1"/>
</dbReference>
<dbReference type="Proteomes" id="UP000029964">
    <property type="component" value="Unassembled WGS sequence"/>
</dbReference>
<keyword evidence="6" id="KW-0732">Signal</keyword>
<feature type="chain" id="PRO_5001815544" evidence="6">
    <location>
        <begin position="22"/>
        <end position="162"/>
    </location>
</feature>
<feature type="signal peptide" evidence="6">
    <location>
        <begin position="1"/>
        <end position="21"/>
    </location>
</feature>
<keyword evidence="4 5" id="KW-0472">Membrane</keyword>
<comment type="subcellular location">
    <subcellularLocation>
        <location evidence="1">Membrane</location>
        <topology evidence="1">Multi-pass membrane protein</topology>
    </subcellularLocation>
</comment>
<keyword evidence="2 5" id="KW-0812">Transmembrane</keyword>
<evidence type="ECO:0000256" key="2">
    <source>
        <dbReference type="ARBA" id="ARBA00022692"/>
    </source>
</evidence>
<comment type="caution">
    <text evidence="7">The sequence shown here is derived from an EMBL/GenBank/DDBJ whole genome shotgun (WGS) entry which is preliminary data.</text>
</comment>
<dbReference type="PANTHER" id="PTHR48022:SF70">
    <property type="entry name" value="MONOSACCHARIDE TRANSPORTER, PUTATIVE (AFU_ORTHOLOGUE AFUA_5G14540)-RELATED"/>
    <property type="match status" value="1"/>
</dbReference>
<proteinExistence type="predicted"/>
<dbReference type="HOGENOM" id="CLU_001265_30_0_1"/>
<evidence type="ECO:0000256" key="3">
    <source>
        <dbReference type="ARBA" id="ARBA00022989"/>
    </source>
</evidence>
<dbReference type="Gene3D" id="1.20.1250.20">
    <property type="entry name" value="MFS general substrate transporter like domains"/>
    <property type="match status" value="1"/>
</dbReference>
<dbReference type="OrthoDB" id="6133115at2759"/>
<keyword evidence="8" id="KW-1185">Reference proteome</keyword>
<dbReference type="AlphaFoldDB" id="A0A086T9F3"/>
<feature type="transmembrane region" description="Helical" evidence="5">
    <location>
        <begin position="67"/>
        <end position="85"/>
    </location>
</feature>
<evidence type="ECO:0000313" key="7">
    <source>
        <dbReference type="EMBL" id="KFH45985.1"/>
    </source>
</evidence>
<dbReference type="EMBL" id="JPKY01000024">
    <property type="protein sequence ID" value="KFH45985.1"/>
    <property type="molecule type" value="Genomic_DNA"/>
</dbReference>
<name>A0A086T9F3_HAPC1</name>
<evidence type="ECO:0000256" key="6">
    <source>
        <dbReference type="SAM" id="SignalP"/>
    </source>
</evidence>
<gene>
    <name evidence="7" type="ORF">ACRE_031950</name>
</gene>
<evidence type="ECO:0000313" key="8">
    <source>
        <dbReference type="Proteomes" id="UP000029964"/>
    </source>
</evidence>
<dbReference type="SUPFAM" id="SSF103473">
    <property type="entry name" value="MFS general substrate transporter"/>
    <property type="match status" value="1"/>
</dbReference>
<dbReference type="InterPro" id="IPR036259">
    <property type="entry name" value="MFS_trans_sf"/>
</dbReference>
<evidence type="ECO:0000256" key="5">
    <source>
        <dbReference type="SAM" id="Phobius"/>
    </source>
</evidence>
<dbReference type="InterPro" id="IPR050360">
    <property type="entry name" value="MFS_Sugar_Transporters"/>
</dbReference>
<keyword evidence="3 5" id="KW-1133">Transmembrane helix</keyword>
<dbReference type="GO" id="GO:0005351">
    <property type="term" value="F:carbohydrate:proton symporter activity"/>
    <property type="evidence" value="ECO:0007669"/>
    <property type="project" value="TreeGrafter"/>
</dbReference>
<evidence type="ECO:0000256" key="1">
    <source>
        <dbReference type="ARBA" id="ARBA00004141"/>
    </source>
</evidence>
<organism evidence="7 8">
    <name type="scientific">Hapsidospora chrysogenum (strain ATCC 11550 / CBS 779.69 / DSM 880 / IAM 14645 / JCM 23072 / IMI 49137)</name>
    <name type="common">Acremonium chrysogenum</name>
    <dbReference type="NCBI Taxonomy" id="857340"/>
    <lineage>
        <taxon>Eukaryota</taxon>
        <taxon>Fungi</taxon>
        <taxon>Dikarya</taxon>
        <taxon>Ascomycota</taxon>
        <taxon>Pezizomycotina</taxon>
        <taxon>Sordariomycetes</taxon>
        <taxon>Hypocreomycetidae</taxon>
        <taxon>Hypocreales</taxon>
        <taxon>Bionectriaceae</taxon>
        <taxon>Hapsidospora</taxon>
    </lineage>
</organism>
<feature type="transmembrane region" description="Helical" evidence="5">
    <location>
        <begin position="97"/>
        <end position="115"/>
    </location>
</feature>
<reference evidence="8" key="1">
    <citation type="journal article" date="2014" name="Genome Announc.">
        <title>Genome sequence and annotation of Acremonium chrysogenum, producer of the beta-lactam antibiotic cephalosporin C.</title>
        <authorList>
            <person name="Terfehr D."/>
            <person name="Dahlmann T.A."/>
            <person name="Specht T."/>
            <person name="Zadra I."/>
            <person name="Kuernsteiner H."/>
            <person name="Kueck U."/>
        </authorList>
    </citation>
    <scope>NUCLEOTIDE SEQUENCE [LARGE SCALE GENOMIC DNA]</scope>
    <source>
        <strain evidence="8">ATCC 11550 / CBS 779.69 / DSM 880 / IAM 14645 / JCM 23072 / IMI 49137</strain>
    </source>
</reference>
<dbReference type="InterPro" id="IPR005828">
    <property type="entry name" value="MFS_sugar_transport-like"/>
</dbReference>
<accession>A0A086T9F3</accession>
<dbReference type="GO" id="GO:0016020">
    <property type="term" value="C:membrane"/>
    <property type="evidence" value="ECO:0007669"/>
    <property type="project" value="UniProtKB-SubCell"/>
</dbReference>
<sequence length="162" mass="18069">MGSLAACLVFYVFLIAFTAQTANKPDLSYGVIVSIYLYGISFGAGMTPLQTLYPVECCENRTRAKGASLKFLCQNIAIVVNVYGISVGINEISWRLYLVYIIWIAIELVTIYFFFPETGGKTLEELASIFEAKNPRKESLRKIKVQIREDGHVAPVEKDGQV</sequence>
<evidence type="ECO:0000256" key="4">
    <source>
        <dbReference type="ARBA" id="ARBA00023136"/>
    </source>
</evidence>
<dbReference type="PANTHER" id="PTHR48022">
    <property type="entry name" value="PLASTIDIC GLUCOSE TRANSPORTER 4"/>
    <property type="match status" value="1"/>
</dbReference>
<protein>
    <submittedName>
        <fullName evidence="7">Lactose permease-like protein</fullName>
    </submittedName>
</protein>
<feature type="transmembrane region" description="Helical" evidence="5">
    <location>
        <begin position="31"/>
        <end position="55"/>
    </location>
</feature>